<proteinExistence type="predicted"/>
<dbReference type="RefSeq" id="WP_212132532.1">
    <property type="nucleotide sequence ID" value="NZ_OY569118.1"/>
</dbReference>
<organism evidence="2 3">
    <name type="scientific">Brevibacillus aydinogluensis</name>
    <dbReference type="NCBI Taxonomy" id="927786"/>
    <lineage>
        <taxon>Bacteria</taxon>
        <taxon>Bacillati</taxon>
        <taxon>Bacillota</taxon>
        <taxon>Bacilli</taxon>
        <taxon>Bacillales</taxon>
        <taxon>Paenibacillaceae</taxon>
        <taxon>Brevibacillus</taxon>
    </lineage>
</organism>
<keyword evidence="3" id="KW-1185">Reference proteome</keyword>
<protein>
    <submittedName>
        <fullName evidence="2">YfhD family protein</fullName>
    </submittedName>
</protein>
<evidence type="ECO:0000313" key="2">
    <source>
        <dbReference type="EMBL" id="CAJ1002571.1"/>
    </source>
</evidence>
<dbReference type="AlphaFoldDB" id="A0AA48M7A3"/>
<gene>
    <name evidence="2" type="primary">yfhD</name>
    <name evidence="2" type="ORF">BSPP4475_09595</name>
</gene>
<dbReference type="KEGG" id="bayd:BSPP4475_09595"/>
<name>A0AA48M7A3_9BACL</name>
<dbReference type="EMBL" id="OY569118">
    <property type="protein sequence ID" value="CAJ1002571.1"/>
    <property type="molecule type" value="Genomic_DNA"/>
</dbReference>
<dbReference type="Proteomes" id="UP001189619">
    <property type="component" value="Chromosome"/>
</dbReference>
<evidence type="ECO:0000313" key="3">
    <source>
        <dbReference type="Proteomes" id="UP001189619"/>
    </source>
</evidence>
<feature type="compositionally biased region" description="Basic and acidic residues" evidence="1">
    <location>
        <begin position="21"/>
        <end position="51"/>
    </location>
</feature>
<reference evidence="2" key="1">
    <citation type="submission" date="2023-07" db="EMBL/GenBank/DDBJ databases">
        <authorList>
            <person name="Ivanov I."/>
            <person name="Teneva D."/>
            <person name="Stoikov I."/>
        </authorList>
    </citation>
    <scope>NUCLEOTIDE SEQUENCE</scope>
    <source>
        <strain evidence="2">4475</strain>
    </source>
</reference>
<feature type="region of interest" description="Disordered" evidence="1">
    <location>
        <begin position="1"/>
        <end position="51"/>
    </location>
</feature>
<evidence type="ECO:0000256" key="1">
    <source>
        <dbReference type="SAM" id="MobiDB-lite"/>
    </source>
</evidence>
<accession>A0AA48M7A3</accession>
<sequence>MRKDRLDEEALLVNGPVGGERLSKSERQTLRREAGELKRQMEAAKKQPIHE</sequence>